<dbReference type="SUPFAM" id="SSF53254">
    <property type="entry name" value="Phosphoglycerate mutase-like"/>
    <property type="match status" value="1"/>
</dbReference>
<evidence type="ECO:0000256" key="2">
    <source>
        <dbReference type="PIRSR" id="PIRSR613078-2"/>
    </source>
</evidence>
<dbReference type="GO" id="GO:0016791">
    <property type="term" value="F:phosphatase activity"/>
    <property type="evidence" value="ECO:0007669"/>
    <property type="project" value="TreeGrafter"/>
</dbReference>
<dbReference type="OrthoDB" id="9781415at2"/>
<dbReference type="GO" id="GO:0005524">
    <property type="term" value="F:ATP binding"/>
    <property type="evidence" value="ECO:0007669"/>
    <property type="project" value="InterPro"/>
</dbReference>
<feature type="binding site" evidence="2">
    <location>
        <position position="68"/>
    </location>
    <ligand>
        <name>substrate</name>
    </ligand>
</feature>
<dbReference type="CDD" id="cd07067">
    <property type="entry name" value="HP_PGM_like"/>
    <property type="match status" value="1"/>
</dbReference>
<dbReference type="PIRSF" id="PIRSF000709">
    <property type="entry name" value="6PFK_2-Ptase"/>
    <property type="match status" value="1"/>
</dbReference>
<proteinExistence type="predicted"/>
<dbReference type="GO" id="GO:0006003">
    <property type="term" value="P:fructose 2,6-bisphosphate metabolic process"/>
    <property type="evidence" value="ECO:0007669"/>
    <property type="project" value="InterPro"/>
</dbReference>
<feature type="active site" description="Proton donor/acceptor" evidence="1">
    <location>
        <position position="95"/>
    </location>
</feature>
<dbReference type="PANTHER" id="PTHR48100">
    <property type="entry name" value="BROAD-SPECIFICITY PHOSPHATASE YOR283W-RELATED"/>
    <property type="match status" value="1"/>
</dbReference>
<dbReference type="InterPro" id="IPR029033">
    <property type="entry name" value="His_PPase_superfam"/>
</dbReference>
<dbReference type="InterPro" id="IPR013078">
    <property type="entry name" value="His_Pase_superF_clade-1"/>
</dbReference>
<dbReference type="SMART" id="SM00855">
    <property type="entry name" value="PGAM"/>
    <property type="match status" value="1"/>
</dbReference>
<dbReference type="PRINTS" id="PR00991">
    <property type="entry name" value="6PFRUCTKNASE"/>
</dbReference>
<dbReference type="RefSeq" id="WP_111436616.1">
    <property type="nucleotide sequence ID" value="NZ_JACIGG010000011.1"/>
</dbReference>
<name>A0A327JGW4_9HYPH</name>
<dbReference type="EMBL" id="NPEV01000077">
    <property type="protein sequence ID" value="RAI24534.1"/>
    <property type="molecule type" value="Genomic_DNA"/>
</dbReference>
<accession>A0A327JGW4</accession>
<dbReference type="Pfam" id="PF00300">
    <property type="entry name" value="His_Phos_1"/>
    <property type="match status" value="1"/>
</dbReference>
<evidence type="ECO:0000313" key="3">
    <source>
        <dbReference type="EMBL" id="RAI24534.1"/>
    </source>
</evidence>
<dbReference type="AlphaFoldDB" id="A0A327JGW4"/>
<keyword evidence="4" id="KW-1185">Reference proteome</keyword>
<dbReference type="Proteomes" id="UP000249299">
    <property type="component" value="Unassembled WGS sequence"/>
</dbReference>
<dbReference type="PANTHER" id="PTHR48100:SF59">
    <property type="entry name" value="ADENOSYLCOBALAMIN_ALPHA-RIBAZOLE PHOSPHATASE"/>
    <property type="match status" value="1"/>
</dbReference>
<feature type="binding site" evidence="2">
    <location>
        <begin position="10"/>
        <end position="17"/>
    </location>
    <ligand>
        <name>substrate</name>
    </ligand>
</feature>
<dbReference type="GO" id="GO:0005737">
    <property type="term" value="C:cytoplasm"/>
    <property type="evidence" value="ECO:0007669"/>
    <property type="project" value="TreeGrafter"/>
</dbReference>
<dbReference type="InterPro" id="IPR003094">
    <property type="entry name" value="6Pfruct_kin"/>
</dbReference>
<reference evidence="3 4" key="1">
    <citation type="submission" date="2017-07" db="EMBL/GenBank/DDBJ databases">
        <title>Draft Genome Sequences of Select Purple Nonsulfur Bacteria.</title>
        <authorList>
            <person name="Lasarre B."/>
            <person name="Mckinlay J.B."/>
        </authorList>
    </citation>
    <scope>NUCLEOTIDE SEQUENCE [LARGE SCALE GENOMIC DNA]</scope>
    <source>
        <strain evidence="3 4">DSM 11290</strain>
    </source>
</reference>
<dbReference type="Gene3D" id="3.40.50.1240">
    <property type="entry name" value="Phosphoglycerate mutase-like"/>
    <property type="match status" value="1"/>
</dbReference>
<dbReference type="InterPro" id="IPR050275">
    <property type="entry name" value="PGM_Phosphatase"/>
</dbReference>
<gene>
    <name evidence="3" type="ORF">CH339_22180</name>
</gene>
<comment type="caution">
    <text evidence="3">The sequence shown here is derived from an EMBL/GenBank/DDBJ whole genome shotgun (WGS) entry which is preliminary data.</text>
</comment>
<protein>
    <submittedName>
        <fullName evidence="3">Histidine phosphatase family protein</fullName>
    </submittedName>
</protein>
<organism evidence="3 4">
    <name type="scientific">Rhodobium orientis</name>
    <dbReference type="NCBI Taxonomy" id="34017"/>
    <lineage>
        <taxon>Bacteria</taxon>
        <taxon>Pseudomonadati</taxon>
        <taxon>Pseudomonadota</taxon>
        <taxon>Alphaproteobacteria</taxon>
        <taxon>Hyphomicrobiales</taxon>
        <taxon>Rhodobiaceae</taxon>
        <taxon>Rhodobium</taxon>
    </lineage>
</organism>
<evidence type="ECO:0000256" key="1">
    <source>
        <dbReference type="PIRSR" id="PIRSR613078-1"/>
    </source>
</evidence>
<sequence>MAPPVLYFLRHGQTDWNVEGRLQGQTDIPLNDTGRAEARRNGLALKQHFEKEGIDPAGLDFIASPLGRARETMEIARAAMGLARDGYRIEQRVAEVKFGVWEGFTYKEIKARDADAFASRKADKWAFTPEDGESYATMSERVKAWYDALEAPTLCVAHGGTSRALRGFLLGLNSQEIPVQEAPQDRAFRWQDGELIWI</sequence>
<evidence type="ECO:0000313" key="4">
    <source>
        <dbReference type="Proteomes" id="UP000249299"/>
    </source>
</evidence>
<feature type="active site" description="Tele-phosphohistidine intermediate" evidence="1">
    <location>
        <position position="11"/>
    </location>
</feature>